<evidence type="ECO:0000313" key="3">
    <source>
        <dbReference type="Proteomes" id="UP001296923"/>
    </source>
</evidence>
<dbReference type="InterPro" id="IPR005754">
    <property type="entry name" value="Sortase"/>
</dbReference>
<dbReference type="Pfam" id="PF04203">
    <property type="entry name" value="Sortase"/>
    <property type="match status" value="1"/>
</dbReference>
<dbReference type="Gene3D" id="2.40.260.10">
    <property type="entry name" value="Sortase"/>
    <property type="match status" value="1"/>
</dbReference>
<dbReference type="CDD" id="cd06166">
    <property type="entry name" value="Sortase_D_2"/>
    <property type="match status" value="1"/>
</dbReference>
<dbReference type="Proteomes" id="UP001296923">
    <property type="component" value="Unassembled WGS sequence"/>
</dbReference>
<evidence type="ECO:0000313" key="2">
    <source>
        <dbReference type="EMBL" id="MBN3553970.1"/>
    </source>
</evidence>
<evidence type="ECO:0000256" key="1">
    <source>
        <dbReference type="ARBA" id="ARBA00022801"/>
    </source>
</evidence>
<dbReference type="SUPFAM" id="SSF63817">
    <property type="entry name" value="Sortase"/>
    <property type="match status" value="1"/>
</dbReference>
<accession>A0ABS2ZRP0</accession>
<dbReference type="InterPro" id="IPR023365">
    <property type="entry name" value="Sortase_dom-sf"/>
</dbReference>
<keyword evidence="1" id="KW-0378">Hydrolase</keyword>
<dbReference type="InterPro" id="IPR042000">
    <property type="entry name" value="Sortase_D_2"/>
</dbReference>
<organism evidence="2 3">
    <name type="scientific">Fictibacillus nanhaiensis</name>
    <dbReference type="NCBI Taxonomy" id="742169"/>
    <lineage>
        <taxon>Bacteria</taxon>
        <taxon>Bacillati</taxon>
        <taxon>Bacillota</taxon>
        <taxon>Bacilli</taxon>
        <taxon>Bacillales</taxon>
        <taxon>Fictibacillaceae</taxon>
        <taxon>Fictibacillus</taxon>
    </lineage>
</organism>
<gene>
    <name evidence="2" type="ORF">JYA63_06825</name>
</gene>
<keyword evidence="3" id="KW-1185">Reference proteome</keyword>
<comment type="caution">
    <text evidence="2">The sequence shown here is derived from an EMBL/GenBank/DDBJ whole genome shotgun (WGS) entry which is preliminary data.</text>
</comment>
<reference evidence="2 3" key="1">
    <citation type="submission" date="2021-01" db="EMBL/GenBank/DDBJ databases">
        <title>Genome Sequencing of Type Strains.</title>
        <authorList>
            <person name="Lemaire J.F."/>
            <person name="Inderbitzin P."/>
            <person name="Collins S.B."/>
            <person name="Wespe N."/>
            <person name="Knight-Connoni V."/>
        </authorList>
    </citation>
    <scope>NUCLEOTIDE SEQUENCE [LARGE SCALE GENOMIC DNA]</scope>
    <source>
        <strain evidence="2 3">DSM 23009</strain>
    </source>
</reference>
<name>A0ABS2ZRP0_9BACL</name>
<protein>
    <submittedName>
        <fullName evidence="2">Class D sortase</fullName>
    </submittedName>
</protein>
<dbReference type="NCBIfam" id="TIGR01076">
    <property type="entry name" value="sortase_fam"/>
    <property type="match status" value="1"/>
</dbReference>
<dbReference type="EMBL" id="JAFHKR010000038">
    <property type="protein sequence ID" value="MBN3553970.1"/>
    <property type="molecule type" value="Genomic_DNA"/>
</dbReference>
<dbReference type="RefSeq" id="WP_205725036.1">
    <property type="nucleotide sequence ID" value="NZ_JAFHKR010000038.1"/>
</dbReference>
<sequence>MKWLAYILIVAGISIMFYPKAHSMFYSYQEKQLLDDWSASTSIPKDQIQQSYQQLNDVFSRERKSIENKDAKTSQTSMIGKLTINKINLTIPIMEGASQQNLKIAAGHLKGTSAIGEAGNAAIAAHRSYTYGKQFNRLPEVEPGDLIQIETTKKILTYQVTKKLLVEPSDLSVLRNNMNESNVTLITCHPMKNPTHRYIVKAALYKEEVL</sequence>
<proteinExistence type="predicted"/>